<evidence type="ECO:0000313" key="7">
    <source>
        <dbReference type="EMBL" id="SJN40561.1"/>
    </source>
</evidence>
<comment type="subcellular location">
    <subcellularLocation>
        <location evidence="1">Membrane</location>
        <topology evidence="1">Multi-pass membrane protein</topology>
    </subcellularLocation>
</comment>
<dbReference type="Proteomes" id="UP000188342">
    <property type="component" value="Unassembled WGS sequence"/>
</dbReference>
<keyword evidence="8" id="KW-1185">Reference proteome</keyword>
<keyword evidence="3 5" id="KW-1133">Transmembrane helix</keyword>
<proteinExistence type="predicted"/>
<dbReference type="PANTHER" id="PTHR33507">
    <property type="entry name" value="INNER MEMBRANE PROTEIN YBBJ"/>
    <property type="match status" value="1"/>
</dbReference>
<dbReference type="Gene3D" id="2.40.50.140">
    <property type="entry name" value="Nucleic acid-binding proteins"/>
    <property type="match status" value="1"/>
</dbReference>
<dbReference type="InterPro" id="IPR002810">
    <property type="entry name" value="NfeD-like_C"/>
</dbReference>
<dbReference type="GO" id="GO:0006508">
    <property type="term" value="P:proteolysis"/>
    <property type="evidence" value="ECO:0007669"/>
    <property type="project" value="UniProtKB-KW"/>
</dbReference>
<dbReference type="OrthoDB" id="9792945at2"/>
<keyword evidence="2 5" id="KW-0812">Transmembrane</keyword>
<dbReference type="EMBL" id="FUKQ01000046">
    <property type="protein sequence ID" value="SJN40561.1"/>
    <property type="molecule type" value="Genomic_DNA"/>
</dbReference>
<dbReference type="PANTHER" id="PTHR33507:SF3">
    <property type="entry name" value="INNER MEMBRANE PROTEIN YBBJ"/>
    <property type="match status" value="1"/>
</dbReference>
<dbReference type="AlphaFoldDB" id="A0A1R4K807"/>
<sequence length="168" mass="17796">MTPQEGLFGWVGGHLWALWGILALLLATLELATLDLTLLMLALGALAGGLTSVVLPEMYWAQVLVALGTAVALQTMARPSLLKRLDTAPGYRSSLGKLVGSEGVATQRITRTEGEAKVNGEAWSARTMSGDIVIEAGADLEVYEVDGPILVVYPVERGELLPRPSIEG</sequence>
<feature type="transmembrane region" description="Helical" evidence="5">
    <location>
        <begin position="6"/>
        <end position="29"/>
    </location>
</feature>
<dbReference type="GO" id="GO:0005886">
    <property type="term" value="C:plasma membrane"/>
    <property type="evidence" value="ECO:0007669"/>
    <property type="project" value="TreeGrafter"/>
</dbReference>
<reference evidence="7 8" key="1">
    <citation type="submission" date="2017-02" db="EMBL/GenBank/DDBJ databases">
        <authorList>
            <person name="Peterson S.W."/>
        </authorList>
    </citation>
    <scope>NUCLEOTIDE SEQUENCE [LARGE SCALE GENOMIC DNA]</scope>
    <source>
        <strain evidence="7 8">LSP_Lj1</strain>
    </source>
</reference>
<dbReference type="SUPFAM" id="SSF141322">
    <property type="entry name" value="NfeD domain-like"/>
    <property type="match status" value="1"/>
</dbReference>
<name>A0A1R4K807_9ACTN</name>
<keyword evidence="7" id="KW-0378">Hydrolase</keyword>
<keyword evidence="7" id="KW-0645">Protease</keyword>
<evidence type="ECO:0000256" key="2">
    <source>
        <dbReference type="ARBA" id="ARBA00022692"/>
    </source>
</evidence>
<accession>A0A1R4K807</accession>
<evidence type="ECO:0000256" key="4">
    <source>
        <dbReference type="ARBA" id="ARBA00023136"/>
    </source>
</evidence>
<evidence type="ECO:0000256" key="1">
    <source>
        <dbReference type="ARBA" id="ARBA00004141"/>
    </source>
</evidence>
<feature type="transmembrane region" description="Helical" evidence="5">
    <location>
        <begin position="36"/>
        <end position="53"/>
    </location>
</feature>
<dbReference type="GO" id="GO:0008233">
    <property type="term" value="F:peptidase activity"/>
    <property type="evidence" value="ECO:0007669"/>
    <property type="project" value="UniProtKB-KW"/>
</dbReference>
<feature type="domain" description="NfeD-like C-terminal" evidence="6">
    <location>
        <begin position="97"/>
        <end position="154"/>
    </location>
</feature>
<dbReference type="Pfam" id="PF01957">
    <property type="entry name" value="NfeD"/>
    <property type="match status" value="1"/>
</dbReference>
<dbReference type="STRING" id="1255658.FM114_12155"/>
<keyword evidence="4 5" id="KW-0472">Membrane</keyword>
<evidence type="ECO:0000313" key="8">
    <source>
        <dbReference type="Proteomes" id="UP000188342"/>
    </source>
</evidence>
<gene>
    <name evidence="7" type="ORF">FM114_12155</name>
</gene>
<dbReference type="InterPro" id="IPR052165">
    <property type="entry name" value="Membrane_assoc_protease"/>
</dbReference>
<dbReference type="InterPro" id="IPR012340">
    <property type="entry name" value="NA-bd_OB-fold"/>
</dbReference>
<evidence type="ECO:0000256" key="5">
    <source>
        <dbReference type="SAM" id="Phobius"/>
    </source>
</evidence>
<organism evidence="7 8">
    <name type="scientific">Luteococcus japonicus LSP_Lj1</name>
    <dbReference type="NCBI Taxonomy" id="1255658"/>
    <lineage>
        <taxon>Bacteria</taxon>
        <taxon>Bacillati</taxon>
        <taxon>Actinomycetota</taxon>
        <taxon>Actinomycetes</taxon>
        <taxon>Propionibacteriales</taxon>
        <taxon>Propionibacteriaceae</taxon>
        <taxon>Luteococcus</taxon>
    </lineage>
</organism>
<evidence type="ECO:0000259" key="6">
    <source>
        <dbReference type="Pfam" id="PF01957"/>
    </source>
</evidence>
<dbReference type="RefSeq" id="WP_094765417.1">
    <property type="nucleotide sequence ID" value="NZ_FUKQ01000046.1"/>
</dbReference>
<evidence type="ECO:0000256" key="3">
    <source>
        <dbReference type="ARBA" id="ARBA00022989"/>
    </source>
</evidence>
<protein>
    <submittedName>
        <fullName evidence="7">Putative activity regulator of membrane protease YbbK</fullName>
    </submittedName>
</protein>